<dbReference type="AlphaFoldDB" id="A0A2K8KDE2"/>
<sequence length="116" mass="12686">MTSPDRIPDTPLFDRPRANAGYALNKMAMGLSSPEGRAAFLADEDAYLDRFALTPDQRAAVKARDWAEMVRLGGNLFYILKISAVDPTPIREIGAAQAGMDLQEFLDTRLGKVTNG</sequence>
<evidence type="ECO:0000313" key="3">
    <source>
        <dbReference type="Proteomes" id="UP000228948"/>
    </source>
</evidence>
<dbReference type="GO" id="GO:0051213">
    <property type="term" value="F:dioxygenase activity"/>
    <property type="evidence" value="ECO:0007669"/>
    <property type="project" value="UniProtKB-KW"/>
</dbReference>
<dbReference type="Pfam" id="PF07746">
    <property type="entry name" value="LigA"/>
    <property type="match status" value="1"/>
</dbReference>
<evidence type="ECO:0000313" key="2">
    <source>
        <dbReference type="EMBL" id="ATX65715.1"/>
    </source>
</evidence>
<keyword evidence="2" id="KW-0223">Dioxygenase</keyword>
<name>A0A2K8KDE2_9RHOB</name>
<keyword evidence="2" id="KW-0560">Oxidoreductase</keyword>
<dbReference type="KEGG" id="rbg:BG454_07645"/>
<dbReference type="Proteomes" id="UP000228948">
    <property type="component" value="Chromosome"/>
</dbReference>
<gene>
    <name evidence="2" type="ORF">BG454_07645</name>
</gene>
<organism evidence="2 3">
    <name type="scientific">Roseinatronobacter bogoriensis subsp. barguzinensis</name>
    <dbReference type="NCBI Taxonomy" id="441209"/>
    <lineage>
        <taxon>Bacteria</taxon>
        <taxon>Pseudomonadati</taxon>
        <taxon>Pseudomonadota</taxon>
        <taxon>Alphaproteobacteria</taxon>
        <taxon>Rhodobacterales</taxon>
        <taxon>Paracoccaceae</taxon>
        <taxon>Roseinatronobacter</taxon>
    </lineage>
</organism>
<dbReference type="RefSeq" id="WP_071480269.1">
    <property type="nucleotide sequence ID" value="NZ_CP024899.1"/>
</dbReference>
<dbReference type="Gene3D" id="1.10.700.10">
    <property type="entry name" value="Dioxygenase LigAB, LigA subunit"/>
    <property type="match status" value="1"/>
</dbReference>
<protein>
    <submittedName>
        <fullName evidence="2">Extradiol ring-cleavage dioxygenase</fullName>
    </submittedName>
</protein>
<evidence type="ECO:0000259" key="1">
    <source>
        <dbReference type="Pfam" id="PF07746"/>
    </source>
</evidence>
<dbReference type="OrthoDB" id="7864521at2"/>
<proteinExistence type="predicted"/>
<dbReference type="EMBL" id="CP024899">
    <property type="protein sequence ID" value="ATX65715.1"/>
    <property type="molecule type" value="Genomic_DNA"/>
</dbReference>
<dbReference type="SUPFAM" id="SSF48076">
    <property type="entry name" value="LigA subunit of an aromatic-ring-opening dioxygenase LigAB"/>
    <property type="match status" value="1"/>
</dbReference>
<reference evidence="2 3" key="1">
    <citation type="submission" date="2017-11" db="EMBL/GenBank/DDBJ databases">
        <title>Revised Sequence and Annotation of the Rhodobaca barguzinensis strain alga05 Genome.</title>
        <authorList>
            <person name="Kopejtka K."/>
            <person name="Tomasch J.M."/>
            <person name="Bunk B."/>
            <person name="Koblizek M."/>
        </authorList>
    </citation>
    <scope>NUCLEOTIDE SEQUENCE [LARGE SCALE GENOMIC DNA]</scope>
    <source>
        <strain evidence="3">alga05</strain>
    </source>
</reference>
<dbReference type="STRING" id="441209.GCA_001870665_01306"/>
<keyword evidence="3" id="KW-1185">Reference proteome</keyword>
<dbReference type="InterPro" id="IPR011986">
    <property type="entry name" value="Xdiol_dOase_LigA"/>
</dbReference>
<dbReference type="InterPro" id="IPR036622">
    <property type="entry name" value="LigA_sf"/>
</dbReference>
<feature type="domain" description="Extradiol ring-cleavage dioxygenase LigAB LigA subunit" evidence="1">
    <location>
        <begin position="24"/>
        <end position="109"/>
    </location>
</feature>
<accession>A0A2K8KDE2</accession>